<dbReference type="InterPro" id="IPR032710">
    <property type="entry name" value="NTF2-like_dom_sf"/>
</dbReference>
<protein>
    <submittedName>
        <fullName evidence="1">Uncharacterized protein</fullName>
    </submittedName>
</protein>
<dbReference type="Gene3D" id="3.10.450.50">
    <property type="match status" value="1"/>
</dbReference>
<name>A0A5J6MJH3_9PROT</name>
<proteinExistence type="predicted"/>
<evidence type="ECO:0000313" key="1">
    <source>
        <dbReference type="EMBL" id="QEX17407.1"/>
    </source>
</evidence>
<dbReference type="InterPro" id="IPR011944">
    <property type="entry name" value="Steroid_delta5-4_isomerase"/>
</dbReference>
<dbReference type="SUPFAM" id="SSF54427">
    <property type="entry name" value="NTF2-like"/>
    <property type="match status" value="1"/>
</dbReference>
<accession>A0A5J6MJH3</accession>
<organism evidence="1 2">
    <name type="scientific">Hypericibacter terrae</name>
    <dbReference type="NCBI Taxonomy" id="2602015"/>
    <lineage>
        <taxon>Bacteria</taxon>
        <taxon>Pseudomonadati</taxon>
        <taxon>Pseudomonadota</taxon>
        <taxon>Alphaproteobacteria</taxon>
        <taxon>Rhodospirillales</taxon>
        <taxon>Dongiaceae</taxon>
        <taxon>Hypericibacter</taxon>
    </lineage>
</organism>
<keyword evidence="2" id="KW-1185">Reference proteome</keyword>
<dbReference type="EMBL" id="CP042906">
    <property type="protein sequence ID" value="QEX17407.1"/>
    <property type="molecule type" value="Genomic_DNA"/>
</dbReference>
<dbReference type="AlphaFoldDB" id="A0A5J6MJH3"/>
<dbReference type="Proteomes" id="UP000326202">
    <property type="component" value="Chromosome"/>
</dbReference>
<gene>
    <name evidence="1" type="ORF">FRZ44_27070</name>
</gene>
<evidence type="ECO:0000313" key="2">
    <source>
        <dbReference type="Proteomes" id="UP000326202"/>
    </source>
</evidence>
<sequence length="154" mass="16818">MMPSPEETVRGLYERLLERWNERDARGMAGLFAIEGNLVGFDGSSVNGRMPIEDHLGPIFRDHPTPRFVAKVREIRCLAPKVMLLRAAAAMVAPGAGDINPALNAIQSLVAVRRDGNWQVQLFQNTPAAFHGRMAEAEALSEELRSAAKAVVGD</sequence>
<reference evidence="1 2" key="1">
    <citation type="submission" date="2019-08" db="EMBL/GenBank/DDBJ databases">
        <title>Hyperibacter terrae gen. nov., sp. nov. and Hyperibacter viscosus sp. nov., two new members in the family Rhodospirillaceae isolated from the rhizosphere of Hypericum perforatum.</title>
        <authorList>
            <person name="Noviana Z."/>
        </authorList>
    </citation>
    <scope>NUCLEOTIDE SEQUENCE [LARGE SCALE GENOMIC DNA]</scope>
    <source>
        <strain evidence="1 2">R5913</strain>
    </source>
</reference>
<dbReference type="KEGG" id="htq:FRZ44_27070"/>
<dbReference type="NCBIfam" id="TIGR02246">
    <property type="entry name" value="SgcJ/EcaC family oxidoreductase"/>
    <property type="match status" value="1"/>
</dbReference>